<dbReference type="PROSITE" id="PS00211">
    <property type="entry name" value="ABC_TRANSPORTER_1"/>
    <property type="match status" value="1"/>
</dbReference>
<dbReference type="GO" id="GO:0140359">
    <property type="term" value="F:ABC-type transporter activity"/>
    <property type="evidence" value="ECO:0007669"/>
    <property type="project" value="InterPro"/>
</dbReference>
<evidence type="ECO:0000256" key="2">
    <source>
        <dbReference type="ARBA" id="ARBA00022692"/>
    </source>
</evidence>
<feature type="transmembrane region" description="Helical" evidence="7">
    <location>
        <begin position="21"/>
        <end position="40"/>
    </location>
</feature>
<dbReference type="AlphaFoldDB" id="A0A2D2B402"/>
<dbReference type="InterPro" id="IPR027417">
    <property type="entry name" value="P-loop_NTPase"/>
</dbReference>
<dbReference type="EMBL" id="CP024201">
    <property type="protein sequence ID" value="ATQ44999.1"/>
    <property type="molecule type" value="Genomic_DNA"/>
</dbReference>
<dbReference type="Pfam" id="PF00005">
    <property type="entry name" value="ABC_tran"/>
    <property type="match status" value="1"/>
</dbReference>
<evidence type="ECO:0000256" key="4">
    <source>
        <dbReference type="ARBA" id="ARBA00022840"/>
    </source>
</evidence>
<dbReference type="SUPFAM" id="SSF90123">
    <property type="entry name" value="ABC transporter transmembrane region"/>
    <property type="match status" value="1"/>
</dbReference>
<dbReference type="SMART" id="SM00382">
    <property type="entry name" value="AAA"/>
    <property type="match status" value="1"/>
</dbReference>
<evidence type="ECO:0000259" key="8">
    <source>
        <dbReference type="PROSITE" id="PS50893"/>
    </source>
</evidence>
<evidence type="ECO:0000256" key="5">
    <source>
        <dbReference type="ARBA" id="ARBA00022989"/>
    </source>
</evidence>
<reference evidence="10 11" key="1">
    <citation type="submission" date="2017-10" db="EMBL/GenBank/DDBJ databases">
        <title>Genome sequence of Caulobacter mirabilis FWC38.</title>
        <authorList>
            <person name="Fiebig A."/>
            <person name="Crosson S."/>
        </authorList>
    </citation>
    <scope>NUCLEOTIDE SEQUENCE [LARGE SCALE GENOMIC DNA]</scope>
    <source>
        <strain evidence="10 11">FWC 38</strain>
    </source>
</reference>
<evidence type="ECO:0000256" key="1">
    <source>
        <dbReference type="ARBA" id="ARBA00004651"/>
    </source>
</evidence>
<organism evidence="10 11">
    <name type="scientific">Caulobacter mirabilis</name>
    <dbReference type="NCBI Taxonomy" id="69666"/>
    <lineage>
        <taxon>Bacteria</taxon>
        <taxon>Pseudomonadati</taxon>
        <taxon>Pseudomonadota</taxon>
        <taxon>Alphaproteobacteria</taxon>
        <taxon>Caulobacterales</taxon>
        <taxon>Caulobacteraceae</taxon>
        <taxon>Caulobacter</taxon>
    </lineage>
</organism>
<sequence length="541" mass="55955">MRHAPELRRLIAEERRRRRGPLLLAAAAAVVVSVAATVLLGLSGWFITGAALAGLAGLAAVQTFNYLLPSAMIRLLAILRTAFRYLERVSGHEAALKALAGLRPRLFRALAGAPAKEALALSGGEASARLVQDVDAIETLFVRLSAPWAAGAALIIGVALAGLAGPAPAVALAAFAILSAAAGRLLAERLTAAPGAARQVQIGELKDAAAAIAAAGPELRCYGLEGWAVDTLDRHGRALAETQVVGARAQATIQTAQSIITGLGVATIFLLAAPSALPLAALAGLAALVTLEAVAGAAKAFEQDGAVAEAGRRLEPLLAAPAAASGDRPDRPPSLELAGRRLAPGDRVLLAGPSGAGKTILIEQLLGLRGADPDGPRIAGQTPAALGPAFSRACFAWAPQDAALLAGTVRENLRLGAPGADDEVFWAALRDAALDQRVRDLPHGLDSWIGENGERLSGGERRRLSLARALLRPAPWLLLDEPTEGLDAWTEALVLKRLAKRLDQTGQGLIIVSHREVPCDLARRRVEVTPRAIAAIQATKA</sequence>
<evidence type="ECO:0000256" key="7">
    <source>
        <dbReference type="SAM" id="Phobius"/>
    </source>
</evidence>
<evidence type="ECO:0000256" key="3">
    <source>
        <dbReference type="ARBA" id="ARBA00022741"/>
    </source>
</evidence>
<evidence type="ECO:0000256" key="6">
    <source>
        <dbReference type="ARBA" id="ARBA00023136"/>
    </source>
</evidence>
<dbReference type="GO" id="GO:0005886">
    <property type="term" value="C:plasma membrane"/>
    <property type="evidence" value="ECO:0007669"/>
    <property type="project" value="UniProtKB-SubCell"/>
</dbReference>
<keyword evidence="2 7" id="KW-0812">Transmembrane</keyword>
<dbReference type="PANTHER" id="PTHR24221:SF654">
    <property type="entry name" value="ATP-BINDING CASSETTE SUB-FAMILY B MEMBER 6"/>
    <property type="match status" value="1"/>
</dbReference>
<keyword evidence="5 7" id="KW-1133">Transmembrane helix</keyword>
<comment type="subcellular location">
    <subcellularLocation>
        <location evidence="1">Cell membrane</location>
        <topology evidence="1">Multi-pass membrane protein</topology>
    </subcellularLocation>
</comment>
<dbReference type="GO" id="GO:0034040">
    <property type="term" value="F:ATPase-coupled lipid transmembrane transporter activity"/>
    <property type="evidence" value="ECO:0007669"/>
    <property type="project" value="TreeGrafter"/>
</dbReference>
<proteinExistence type="predicted"/>
<dbReference type="InterPro" id="IPR017871">
    <property type="entry name" value="ABC_transporter-like_CS"/>
</dbReference>
<feature type="transmembrane region" description="Helical" evidence="7">
    <location>
        <begin position="46"/>
        <end position="68"/>
    </location>
</feature>
<evidence type="ECO:0000313" key="11">
    <source>
        <dbReference type="Proteomes" id="UP000228945"/>
    </source>
</evidence>
<feature type="domain" description="ABC transmembrane type-1" evidence="9">
    <location>
        <begin position="23"/>
        <end position="273"/>
    </location>
</feature>
<dbReference type="PROSITE" id="PS50893">
    <property type="entry name" value="ABC_TRANSPORTER_2"/>
    <property type="match status" value="1"/>
</dbReference>
<keyword evidence="4 10" id="KW-0067">ATP-binding</keyword>
<dbReference type="SUPFAM" id="SSF52540">
    <property type="entry name" value="P-loop containing nucleoside triphosphate hydrolases"/>
    <property type="match status" value="1"/>
</dbReference>
<evidence type="ECO:0000259" key="9">
    <source>
        <dbReference type="PROSITE" id="PS50929"/>
    </source>
</evidence>
<dbReference type="InterPro" id="IPR011527">
    <property type="entry name" value="ABC1_TM_dom"/>
</dbReference>
<dbReference type="PROSITE" id="PS50929">
    <property type="entry name" value="ABC_TM1F"/>
    <property type="match status" value="1"/>
</dbReference>
<evidence type="ECO:0000313" key="10">
    <source>
        <dbReference type="EMBL" id="ATQ44999.1"/>
    </source>
</evidence>
<dbReference type="GO" id="GO:0005524">
    <property type="term" value="F:ATP binding"/>
    <property type="evidence" value="ECO:0007669"/>
    <property type="project" value="UniProtKB-KW"/>
</dbReference>
<dbReference type="KEGG" id="cmb:CSW64_13190"/>
<dbReference type="PANTHER" id="PTHR24221">
    <property type="entry name" value="ATP-BINDING CASSETTE SUB-FAMILY B"/>
    <property type="match status" value="1"/>
</dbReference>
<keyword evidence="11" id="KW-1185">Reference proteome</keyword>
<dbReference type="InterPro" id="IPR039421">
    <property type="entry name" value="Type_1_exporter"/>
</dbReference>
<feature type="transmembrane region" description="Helical" evidence="7">
    <location>
        <begin position="140"/>
        <end position="163"/>
    </location>
</feature>
<keyword evidence="6 7" id="KW-0472">Membrane</keyword>
<dbReference type="InterPro" id="IPR003593">
    <property type="entry name" value="AAA+_ATPase"/>
</dbReference>
<accession>A0A2D2B402</accession>
<feature type="domain" description="ABC transporter" evidence="8">
    <location>
        <begin position="312"/>
        <end position="541"/>
    </location>
</feature>
<dbReference type="GO" id="GO:0016887">
    <property type="term" value="F:ATP hydrolysis activity"/>
    <property type="evidence" value="ECO:0007669"/>
    <property type="project" value="InterPro"/>
</dbReference>
<dbReference type="Proteomes" id="UP000228945">
    <property type="component" value="Chromosome"/>
</dbReference>
<dbReference type="Gene3D" id="3.40.50.300">
    <property type="entry name" value="P-loop containing nucleotide triphosphate hydrolases"/>
    <property type="match status" value="1"/>
</dbReference>
<gene>
    <name evidence="10" type="ORF">CSW64_13190</name>
</gene>
<name>A0A2D2B402_9CAUL</name>
<dbReference type="OrthoDB" id="5288404at2"/>
<keyword evidence="3" id="KW-0547">Nucleotide-binding</keyword>
<protein>
    <submittedName>
        <fullName evidence="10">ABC transporter ATP-binding protein</fullName>
    </submittedName>
</protein>
<dbReference type="InterPro" id="IPR003439">
    <property type="entry name" value="ABC_transporter-like_ATP-bd"/>
</dbReference>
<dbReference type="Gene3D" id="1.20.1560.10">
    <property type="entry name" value="ABC transporter type 1, transmembrane domain"/>
    <property type="match status" value="1"/>
</dbReference>
<feature type="transmembrane region" description="Helical" evidence="7">
    <location>
        <begin position="169"/>
        <end position="187"/>
    </location>
</feature>
<dbReference type="InterPro" id="IPR036640">
    <property type="entry name" value="ABC1_TM_sf"/>
</dbReference>